<name>A0A2W7S4H5_9BACT</name>
<organism evidence="1 2">
    <name type="scientific">Hydrotalea sandarakina</name>
    <dbReference type="NCBI Taxonomy" id="1004304"/>
    <lineage>
        <taxon>Bacteria</taxon>
        <taxon>Pseudomonadati</taxon>
        <taxon>Bacteroidota</taxon>
        <taxon>Chitinophagia</taxon>
        <taxon>Chitinophagales</taxon>
        <taxon>Chitinophagaceae</taxon>
        <taxon>Hydrotalea</taxon>
    </lineage>
</organism>
<proteinExistence type="predicted"/>
<evidence type="ECO:0000313" key="1">
    <source>
        <dbReference type="EMBL" id="PZX61869.1"/>
    </source>
</evidence>
<comment type="caution">
    <text evidence="1">The sequence shown here is derived from an EMBL/GenBank/DDBJ whole genome shotgun (WGS) entry which is preliminary data.</text>
</comment>
<keyword evidence="2" id="KW-1185">Reference proteome</keyword>
<evidence type="ECO:0000313" key="2">
    <source>
        <dbReference type="Proteomes" id="UP000249720"/>
    </source>
</evidence>
<dbReference type="EMBL" id="QKZV01000006">
    <property type="protein sequence ID" value="PZX61869.1"/>
    <property type="molecule type" value="Genomic_DNA"/>
</dbReference>
<dbReference type="OrthoDB" id="5948508at2"/>
<dbReference type="AlphaFoldDB" id="A0A2W7S4H5"/>
<accession>A0A2W7S4H5</accession>
<reference evidence="1 2" key="1">
    <citation type="submission" date="2018-06" db="EMBL/GenBank/DDBJ databases">
        <title>Genomic Encyclopedia of Archaeal and Bacterial Type Strains, Phase II (KMG-II): from individual species to whole genera.</title>
        <authorList>
            <person name="Goeker M."/>
        </authorList>
    </citation>
    <scope>NUCLEOTIDE SEQUENCE [LARGE SCALE GENOMIC DNA]</scope>
    <source>
        <strain evidence="1 2">DSM 23241</strain>
    </source>
</reference>
<protein>
    <submittedName>
        <fullName evidence="1">Uncharacterized protein</fullName>
    </submittedName>
</protein>
<dbReference type="RefSeq" id="WP_111295980.1">
    <property type="nucleotide sequence ID" value="NZ_QKZV01000006.1"/>
</dbReference>
<gene>
    <name evidence="1" type="ORF">LX80_02031</name>
</gene>
<sequence length="262" mass="30281">MKKQYLLLLFCIGLIRIGLAQDNYEIQVYGSQTQPKNSTMFELHSNFTFEGERAVVDGVRPSYHAEHETLEITNGITDNFELGFYLFTNYTAGYGYQIIGSHIRPRIMAPLSWHLPVGLSLSTEFGYQSKYYSPDTWTIEIRPIIDKQWNNLYVSFNPTMGIALKGIDQHQAPDFEPNLKVAYQFFKNTDLGFEYYGSVGPINNFEQLPQENHAIFLAYDLENNPKWEVNIGPGWGLTQATDRFIFKVLIGRKIKWGERRHS</sequence>
<dbReference type="Proteomes" id="UP000249720">
    <property type="component" value="Unassembled WGS sequence"/>
</dbReference>